<dbReference type="InterPro" id="IPR025101">
    <property type="entry name" value="DUF4012"/>
</dbReference>
<protein>
    <recommendedName>
        <fullName evidence="3">DUF4012 domain-containing protein</fullName>
    </recommendedName>
</protein>
<organism evidence="1 2">
    <name type="scientific">Microbispora rosea</name>
    <dbReference type="NCBI Taxonomy" id="58117"/>
    <lineage>
        <taxon>Bacteria</taxon>
        <taxon>Bacillati</taxon>
        <taxon>Actinomycetota</taxon>
        <taxon>Actinomycetes</taxon>
        <taxon>Streptosporangiales</taxon>
        <taxon>Streptosporangiaceae</taxon>
        <taxon>Microbispora</taxon>
    </lineage>
</organism>
<dbReference type="Pfam" id="PF13196">
    <property type="entry name" value="DUF4012"/>
    <property type="match status" value="1"/>
</dbReference>
<dbReference type="Proteomes" id="UP000186096">
    <property type="component" value="Unassembled WGS sequence"/>
</dbReference>
<dbReference type="RefSeq" id="WP_076437570.1">
    <property type="nucleotide sequence ID" value="NZ_FTNI01000016.1"/>
</dbReference>
<evidence type="ECO:0000313" key="1">
    <source>
        <dbReference type="EMBL" id="SIR82584.1"/>
    </source>
</evidence>
<reference evidence="2" key="1">
    <citation type="submission" date="2017-01" db="EMBL/GenBank/DDBJ databases">
        <authorList>
            <person name="Varghese N."/>
            <person name="Submissions S."/>
        </authorList>
    </citation>
    <scope>NUCLEOTIDE SEQUENCE [LARGE SCALE GENOMIC DNA]</scope>
    <source>
        <strain evidence="2">ATCC 12950</strain>
    </source>
</reference>
<gene>
    <name evidence="1" type="ORF">SAMN05421833_116127</name>
</gene>
<keyword evidence="2" id="KW-1185">Reference proteome</keyword>
<dbReference type="AlphaFoldDB" id="A0A1N7E3G1"/>
<sequence>MPTKRKRRLVVVGLPSLALGLVLAGGWSAHLGLSVRDHLEAARDALLRLRTARLGSPGDSLGRTLADARWHAAEARRLTSGPDWALLTHLPLLGDAATTVRGLSGAAAEFTDVLAGVQRVAAPLMTGGGALAGGDQNRMLEALDALAPVLDRAAVRIAAARSQVVRTPARTGLDAVDRARDTMVRETGRIQGWTGAAANIAALAPPMLGRDGPRRYFLAFQTNAEARGTGGLVGAYGILTADRGRLAIARLSANNGLANSAKPVADYGPRFLARYGPGATSVLSVSNLSPHFPYAASTWAGLWQRQTGRPVDGAIATDPIGLARMLEIIGPVRLPGGETVTAGNVVDLTERVAYERYPDPVERKKYLIRIAAAVSDALVGSNPQPARLLPVLSGLAADRRVQIWTRREDEERRLAATPLGGVLPERPGPYAALVVNNSAGTKLDYYLGRSLTYELGPCRPDGMRQTTVRIGLANDVPRGHLPGYVTDRLDSPRRSHVPGSNLLWVSLYGAVGAEATGMRVDGRPSGFYTEYERSHPIFSSVLEFAPRQTRTVELDLLEPYSAAPPVVPVQPLVRAQDTVIRRNDEGCPTG</sequence>
<evidence type="ECO:0000313" key="2">
    <source>
        <dbReference type="Proteomes" id="UP000186096"/>
    </source>
</evidence>
<dbReference type="OrthoDB" id="3203519at2"/>
<dbReference type="EMBL" id="FTNI01000016">
    <property type="protein sequence ID" value="SIR82584.1"/>
    <property type="molecule type" value="Genomic_DNA"/>
</dbReference>
<evidence type="ECO:0008006" key="3">
    <source>
        <dbReference type="Google" id="ProtNLM"/>
    </source>
</evidence>
<name>A0A1N7E3G1_9ACTN</name>
<dbReference type="STRING" id="58117.SAMN05421833_116127"/>
<accession>A0A1N7E3G1</accession>
<proteinExistence type="predicted"/>